<feature type="transmembrane region" description="Helical" evidence="10">
    <location>
        <begin position="153"/>
        <end position="173"/>
    </location>
</feature>
<dbReference type="InterPro" id="IPR004268">
    <property type="entry name" value="MurJ"/>
</dbReference>
<dbReference type="AlphaFoldDB" id="A0A1F6GPQ5"/>
<evidence type="ECO:0000256" key="9">
    <source>
        <dbReference type="ARBA" id="ARBA00061532"/>
    </source>
</evidence>
<evidence type="ECO:0000313" key="12">
    <source>
        <dbReference type="Proteomes" id="UP000177583"/>
    </source>
</evidence>
<feature type="transmembrane region" description="Helical" evidence="10">
    <location>
        <begin position="398"/>
        <end position="421"/>
    </location>
</feature>
<feature type="transmembrane region" description="Helical" evidence="10">
    <location>
        <begin position="83"/>
        <end position="102"/>
    </location>
</feature>
<gene>
    <name evidence="11" type="ORF">A2557_04440</name>
</gene>
<dbReference type="Proteomes" id="UP000177583">
    <property type="component" value="Unassembled WGS sequence"/>
</dbReference>
<keyword evidence="4" id="KW-0133">Cell shape</keyword>
<evidence type="ECO:0008006" key="13">
    <source>
        <dbReference type="Google" id="ProtNLM"/>
    </source>
</evidence>
<comment type="similarity">
    <text evidence="9">Belongs to the MurJ/MviN family.</text>
</comment>
<evidence type="ECO:0000256" key="4">
    <source>
        <dbReference type="ARBA" id="ARBA00022960"/>
    </source>
</evidence>
<comment type="function">
    <text evidence="8">Involved in peptidoglycan biosynthesis. Transports lipid-linked peptidoglycan precursors from the inner to the outer leaflet of the cytoplasmic membrane.</text>
</comment>
<feature type="transmembrane region" description="Helical" evidence="10">
    <location>
        <begin position="219"/>
        <end position="240"/>
    </location>
</feature>
<feature type="transmembrane region" description="Helical" evidence="10">
    <location>
        <begin position="301"/>
        <end position="320"/>
    </location>
</feature>
<evidence type="ECO:0000256" key="6">
    <source>
        <dbReference type="ARBA" id="ARBA00022989"/>
    </source>
</evidence>
<evidence type="ECO:0000256" key="7">
    <source>
        <dbReference type="ARBA" id="ARBA00023136"/>
    </source>
</evidence>
<dbReference type="PRINTS" id="PR01806">
    <property type="entry name" value="VIRFACTRMVIN"/>
</dbReference>
<feature type="transmembrane region" description="Helical" evidence="10">
    <location>
        <begin position="473"/>
        <end position="492"/>
    </location>
</feature>
<dbReference type="GO" id="GO:0034204">
    <property type="term" value="P:lipid translocation"/>
    <property type="evidence" value="ECO:0007669"/>
    <property type="project" value="TreeGrafter"/>
</dbReference>
<proteinExistence type="inferred from homology"/>
<comment type="subcellular location">
    <subcellularLocation>
        <location evidence="1">Cell membrane</location>
        <topology evidence="1">Multi-pass membrane protein</topology>
    </subcellularLocation>
</comment>
<protein>
    <recommendedName>
        <fullName evidence="13">Polysaccharide biosynthesis protein C-terminal domain-containing protein</fullName>
    </recommendedName>
</protein>
<dbReference type="Pfam" id="PF03023">
    <property type="entry name" value="MurJ"/>
    <property type="match status" value="1"/>
</dbReference>
<organism evidence="11 12">
    <name type="scientific">Candidatus Lambdaproteobacteria bacterium RIFOXYD2_FULL_56_26</name>
    <dbReference type="NCBI Taxonomy" id="1817773"/>
    <lineage>
        <taxon>Bacteria</taxon>
        <taxon>Pseudomonadati</taxon>
        <taxon>Pseudomonadota</taxon>
        <taxon>Candidatus Lambdaproteobacteria</taxon>
    </lineage>
</organism>
<dbReference type="GO" id="GO:0008360">
    <property type="term" value="P:regulation of cell shape"/>
    <property type="evidence" value="ECO:0007669"/>
    <property type="project" value="UniProtKB-KW"/>
</dbReference>
<keyword evidence="7 10" id="KW-0472">Membrane</keyword>
<keyword evidence="6 10" id="KW-1133">Transmembrane helix</keyword>
<name>A0A1F6GPQ5_9PROT</name>
<accession>A0A1F6GPQ5</accession>
<dbReference type="InterPro" id="IPR051050">
    <property type="entry name" value="Lipid_II_flippase_MurJ/MviN"/>
</dbReference>
<feature type="transmembrane region" description="Helical" evidence="10">
    <location>
        <begin position="7"/>
        <end position="28"/>
    </location>
</feature>
<evidence type="ECO:0000256" key="5">
    <source>
        <dbReference type="ARBA" id="ARBA00022984"/>
    </source>
</evidence>
<evidence type="ECO:0000256" key="2">
    <source>
        <dbReference type="ARBA" id="ARBA00022475"/>
    </source>
</evidence>
<evidence type="ECO:0000256" key="1">
    <source>
        <dbReference type="ARBA" id="ARBA00004651"/>
    </source>
</evidence>
<comment type="caution">
    <text evidence="11">The sequence shown here is derived from an EMBL/GenBank/DDBJ whole genome shotgun (WGS) entry which is preliminary data.</text>
</comment>
<feature type="transmembrane region" description="Helical" evidence="10">
    <location>
        <begin position="179"/>
        <end position="198"/>
    </location>
</feature>
<feature type="transmembrane region" description="Helical" evidence="10">
    <location>
        <begin position="340"/>
        <end position="361"/>
    </location>
</feature>
<keyword evidence="3 10" id="KW-0812">Transmembrane</keyword>
<feature type="transmembrane region" description="Helical" evidence="10">
    <location>
        <begin position="373"/>
        <end position="392"/>
    </location>
</feature>
<evidence type="ECO:0000313" key="11">
    <source>
        <dbReference type="EMBL" id="OGH00100.1"/>
    </source>
</evidence>
<feature type="transmembrane region" description="Helical" evidence="10">
    <location>
        <begin position="122"/>
        <end position="141"/>
    </location>
</feature>
<keyword evidence="2" id="KW-1003">Cell membrane</keyword>
<evidence type="ECO:0000256" key="8">
    <source>
        <dbReference type="ARBA" id="ARBA00060041"/>
    </source>
</evidence>
<sequence>MSAKKGFLTLVSVSFLAYPLSFLNQLLLSYYFGAGKEMDAYWIALMGINSLTLLSVPVRDSLIPFYVGKRLQGEEDAGHYFSARLNFLVLLSLGITLLAFGFRSQIAQWLIDPSQEGIKDQVAVLLVWLTPLIVLMPLTEVQSSLLVSFKKYIFQYLGRILGTLGSIAFLFLFASRLGVIALSLGAVVSWAILGGLQIKELKNLGFVHHWSARPKAEAPLLRMIGSILLTSLLAQVYLLYANRSFTGFGTGLVSSYQYGMSLALIPHNILVLALTTVLWPKVLEEQALGNFERIFDLTWEMSRKLTLVLALLGTLGFLFSEPLIRLLYARGAFDETAVQTTAFCFRALLFAIIPIALVNLFNRVLSSLKQTRALLWTGVFAALSGMFCLWLAVVQNQIGWVVMHHTVSNLANGLLCFYFLSQATQTRLGAAKFLAAGFWVLRLLLVAGVLVWLFPLVPVPTQGIWSPLGSLAWQSGLGAGLFLGLCFLLRLLTLEELRGIFKSLKKG</sequence>
<dbReference type="PANTHER" id="PTHR47019">
    <property type="entry name" value="LIPID II FLIPPASE MURJ"/>
    <property type="match status" value="1"/>
</dbReference>
<dbReference type="GO" id="GO:0009252">
    <property type="term" value="P:peptidoglycan biosynthetic process"/>
    <property type="evidence" value="ECO:0007669"/>
    <property type="project" value="UniProtKB-KW"/>
</dbReference>
<dbReference type="EMBL" id="MFNF01000050">
    <property type="protein sequence ID" value="OGH00100.1"/>
    <property type="molecule type" value="Genomic_DNA"/>
</dbReference>
<evidence type="ECO:0000256" key="3">
    <source>
        <dbReference type="ARBA" id="ARBA00022692"/>
    </source>
</evidence>
<feature type="transmembrane region" description="Helical" evidence="10">
    <location>
        <begin position="433"/>
        <end position="453"/>
    </location>
</feature>
<dbReference type="GO" id="GO:0015648">
    <property type="term" value="F:lipid-linked peptidoglycan transporter activity"/>
    <property type="evidence" value="ECO:0007669"/>
    <property type="project" value="TreeGrafter"/>
</dbReference>
<keyword evidence="5" id="KW-0573">Peptidoglycan synthesis</keyword>
<dbReference type="PANTHER" id="PTHR47019:SF1">
    <property type="entry name" value="LIPID II FLIPPASE MURJ"/>
    <property type="match status" value="1"/>
</dbReference>
<dbReference type="GO" id="GO:0005886">
    <property type="term" value="C:plasma membrane"/>
    <property type="evidence" value="ECO:0007669"/>
    <property type="project" value="UniProtKB-SubCell"/>
</dbReference>
<evidence type="ECO:0000256" key="10">
    <source>
        <dbReference type="SAM" id="Phobius"/>
    </source>
</evidence>
<reference evidence="11 12" key="1">
    <citation type="journal article" date="2016" name="Nat. Commun.">
        <title>Thousands of microbial genomes shed light on interconnected biogeochemical processes in an aquifer system.</title>
        <authorList>
            <person name="Anantharaman K."/>
            <person name="Brown C.T."/>
            <person name="Hug L.A."/>
            <person name="Sharon I."/>
            <person name="Castelle C.J."/>
            <person name="Probst A.J."/>
            <person name="Thomas B.C."/>
            <person name="Singh A."/>
            <person name="Wilkins M.J."/>
            <person name="Karaoz U."/>
            <person name="Brodie E.L."/>
            <person name="Williams K.H."/>
            <person name="Hubbard S.S."/>
            <person name="Banfield J.F."/>
        </authorList>
    </citation>
    <scope>NUCLEOTIDE SEQUENCE [LARGE SCALE GENOMIC DNA]</scope>
</reference>